<evidence type="ECO:0000313" key="2">
    <source>
        <dbReference type="Proteomes" id="UP000482960"/>
    </source>
</evidence>
<sequence>MTMPPNAAVVIGVGGVGLSIARRVGPGTQCVLANLDKTMLDAAARSIEELVTSGGPHVVAGDDDGSPVVLATPGSLTTALAAADNHLLSIADRWVELRDEEGETIDGELAQEIVRAVAALAVGAVRTGKSLSCWIC</sequence>
<dbReference type="RefSeq" id="WP_173074580.1">
    <property type="nucleotide sequence ID" value="NZ_BAABJB010000079.1"/>
</dbReference>
<reference evidence="1 2" key="1">
    <citation type="submission" date="2020-03" db="EMBL/GenBank/DDBJ databases">
        <title>Whole genome shotgun sequence of Phytohabitans rumicis NBRC 108638.</title>
        <authorList>
            <person name="Komaki H."/>
            <person name="Tamura T."/>
        </authorList>
    </citation>
    <scope>NUCLEOTIDE SEQUENCE [LARGE SCALE GENOMIC DNA]</scope>
    <source>
        <strain evidence="1 2">NBRC 108638</strain>
    </source>
</reference>
<reference evidence="1 2" key="2">
    <citation type="submission" date="2020-03" db="EMBL/GenBank/DDBJ databases">
        <authorList>
            <person name="Ichikawa N."/>
            <person name="Kimura A."/>
            <person name="Kitahashi Y."/>
            <person name="Uohara A."/>
        </authorList>
    </citation>
    <scope>NUCLEOTIDE SEQUENCE [LARGE SCALE GENOMIC DNA]</scope>
    <source>
        <strain evidence="1 2">NBRC 108638</strain>
    </source>
</reference>
<organism evidence="1 2">
    <name type="scientific">Phytohabitans rumicis</name>
    <dbReference type="NCBI Taxonomy" id="1076125"/>
    <lineage>
        <taxon>Bacteria</taxon>
        <taxon>Bacillati</taxon>
        <taxon>Actinomycetota</taxon>
        <taxon>Actinomycetes</taxon>
        <taxon>Micromonosporales</taxon>
        <taxon>Micromonosporaceae</taxon>
    </lineage>
</organism>
<dbReference type="AlphaFoldDB" id="A0A6V8KQX9"/>
<evidence type="ECO:0000313" key="1">
    <source>
        <dbReference type="EMBL" id="GFJ87572.1"/>
    </source>
</evidence>
<dbReference type="Proteomes" id="UP000482960">
    <property type="component" value="Unassembled WGS sequence"/>
</dbReference>
<dbReference type="EMBL" id="BLPG01000001">
    <property type="protein sequence ID" value="GFJ87572.1"/>
    <property type="molecule type" value="Genomic_DNA"/>
</dbReference>
<name>A0A6V8KQX9_9ACTN</name>
<gene>
    <name evidence="1" type="ORF">Prum_012140</name>
</gene>
<keyword evidence="2" id="KW-1185">Reference proteome</keyword>
<accession>A0A6V8KQX9</accession>
<proteinExistence type="predicted"/>
<protein>
    <submittedName>
        <fullName evidence="1">Uncharacterized protein</fullName>
    </submittedName>
</protein>
<comment type="caution">
    <text evidence="1">The sequence shown here is derived from an EMBL/GenBank/DDBJ whole genome shotgun (WGS) entry which is preliminary data.</text>
</comment>